<organism evidence="1 2">
    <name type="scientific">Reinekea marinisedimentorum</name>
    <dbReference type="NCBI Taxonomy" id="230495"/>
    <lineage>
        <taxon>Bacteria</taxon>
        <taxon>Pseudomonadati</taxon>
        <taxon>Pseudomonadota</taxon>
        <taxon>Gammaproteobacteria</taxon>
        <taxon>Oceanospirillales</taxon>
        <taxon>Saccharospirillaceae</taxon>
        <taxon>Reinekea</taxon>
    </lineage>
</organism>
<gene>
    <name evidence="1" type="ORF">BCF53_10646</name>
</gene>
<dbReference type="EMBL" id="SLZR01000006">
    <property type="protein sequence ID" value="TCS41315.1"/>
    <property type="molecule type" value="Genomic_DNA"/>
</dbReference>
<protein>
    <submittedName>
        <fullName evidence="1">Uncharacterized protein</fullName>
    </submittedName>
</protein>
<accession>A0A4R3I7P9</accession>
<proteinExistence type="predicted"/>
<dbReference type="RefSeq" id="WP_132701290.1">
    <property type="nucleotide sequence ID" value="NZ_SLZR01000006.1"/>
</dbReference>
<evidence type="ECO:0000313" key="1">
    <source>
        <dbReference type="EMBL" id="TCS41315.1"/>
    </source>
</evidence>
<reference evidence="1 2" key="1">
    <citation type="submission" date="2019-03" db="EMBL/GenBank/DDBJ databases">
        <title>Genomic Encyclopedia of Archaeal and Bacterial Type Strains, Phase II (KMG-II): from individual species to whole genera.</title>
        <authorList>
            <person name="Goeker M."/>
        </authorList>
    </citation>
    <scope>NUCLEOTIDE SEQUENCE [LARGE SCALE GENOMIC DNA]</scope>
    <source>
        <strain evidence="1 2">DSM 15388</strain>
    </source>
</reference>
<keyword evidence="2" id="KW-1185">Reference proteome</keyword>
<dbReference type="OrthoDB" id="6198823at2"/>
<comment type="caution">
    <text evidence="1">The sequence shown here is derived from an EMBL/GenBank/DDBJ whole genome shotgun (WGS) entry which is preliminary data.</text>
</comment>
<dbReference type="Proteomes" id="UP000295793">
    <property type="component" value="Unassembled WGS sequence"/>
</dbReference>
<name>A0A4R3I7P9_9GAMM</name>
<dbReference type="AlphaFoldDB" id="A0A4R3I7P9"/>
<sequence>MDSQLEALEQAIEAAEADKRAFVKENPNGTGDKAERIRLYNQVETARKALRDYKRANPHLL</sequence>
<evidence type="ECO:0000313" key="2">
    <source>
        <dbReference type="Proteomes" id="UP000295793"/>
    </source>
</evidence>